<accession>A0A191ZIN7</accession>
<dbReference type="InterPro" id="IPR031321">
    <property type="entry name" value="UCP012641"/>
</dbReference>
<proteinExistence type="predicted"/>
<evidence type="ECO:0000313" key="2">
    <source>
        <dbReference type="EMBL" id="ANJ67730.1"/>
    </source>
</evidence>
<dbReference type="KEGG" id="haz:A9404_10390"/>
<evidence type="ECO:0000259" key="1">
    <source>
        <dbReference type="Pfam" id="PF10005"/>
    </source>
</evidence>
<protein>
    <recommendedName>
        <fullName evidence="1">Zinc-ribbon domain-containing protein</fullName>
    </recommendedName>
</protein>
<feature type="domain" description="Zinc-ribbon" evidence="1">
    <location>
        <begin position="4"/>
        <end position="96"/>
    </location>
</feature>
<dbReference type="Pfam" id="PF10005">
    <property type="entry name" value="Zn_ribbon_DZR_6"/>
    <property type="match status" value="1"/>
</dbReference>
<dbReference type="EMBL" id="CP016027">
    <property type="protein sequence ID" value="ANJ67730.1"/>
    <property type="molecule type" value="Genomic_DNA"/>
</dbReference>
<gene>
    <name evidence="2" type="ORF">A9404_10390</name>
</gene>
<evidence type="ECO:0000313" key="3">
    <source>
        <dbReference type="Proteomes" id="UP000078596"/>
    </source>
</evidence>
<dbReference type="Pfam" id="PF15887">
    <property type="entry name" value="Peptidase_Mx"/>
    <property type="match status" value="1"/>
</dbReference>
<keyword evidence="3" id="KW-1185">Reference proteome</keyword>
<dbReference type="RefSeq" id="WP_066101182.1">
    <property type="nucleotide sequence ID" value="NZ_CP016027.1"/>
</dbReference>
<organism evidence="2 3">
    <name type="scientific">Halothiobacillus diazotrophicus</name>
    <dbReference type="NCBI Taxonomy" id="1860122"/>
    <lineage>
        <taxon>Bacteria</taxon>
        <taxon>Pseudomonadati</taxon>
        <taxon>Pseudomonadota</taxon>
        <taxon>Gammaproteobacteria</taxon>
        <taxon>Chromatiales</taxon>
        <taxon>Halothiobacillaceae</taxon>
        <taxon>Halothiobacillus</taxon>
    </lineage>
</organism>
<sequence length="354" mass="41262">MKTFACTHCGQPVFFENVYCESCNSPLGFDPGDQTLRAFEIQPDGIWRPLGPDADRRYRPCRNYHEAQVCNWMVRDSDDTVYCRSCRYTAVIPQLDRPENRRYWFLLESAKRRLIYALDQLGLPIPGRDEDPQRGLAFRFLADQRSDHRVVTGHDAGLITVNIVEADDAEREAIRTRLNEPYRTLLGHFRHEIGHFYWELLIADGPRLDEFRALFGDERADYQAALNRYYQSPPPEDWSRSYISAYATMHPWEDWAETWAHYMHIVDALGTARNWGVRIHRAAGRFDDWVDLEGDVGDFRTDIIRVWLPLSQFLNSMNRSLGQKDSYPFVIPDGVIQKLVFIHQVVQDARETAG</sequence>
<dbReference type="PIRSF" id="PIRSF012641">
    <property type="entry name" value="UCP012641"/>
    <property type="match status" value="1"/>
</dbReference>
<dbReference type="AlphaFoldDB" id="A0A191ZIN7"/>
<dbReference type="Proteomes" id="UP000078596">
    <property type="component" value="Chromosome"/>
</dbReference>
<dbReference type="Gene3D" id="3.40.390.70">
    <property type="match status" value="1"/>
</dbReference>
<dbReference type="STRING" id="1860122.A9404_10390"/>
<name>A0A191ZIN7_9GAMM</name>
<dbReference type="InterPro" id="IPR011201">
    <property type="entry name" value="Zinc-ribbon_6_bact"/>
</dbReference>
<reference evidence="2 3" key="1">
    <citation type="submission" date="2016-06" db="EMBL/GenBank/DDBJ databases">
        <title>Insight into the functional genes involving in sulfur oxidation in Pearl River water.</title>
        <authorList>
            <person name="Luo J."/>
            <person name="Tan X."/>
            <person name="Lin W."/>
        </authorList>
    </citation>
    <scope>NUCLEOTIDE SEQUENCE [LARGE SCALE GENOMIC DNA]</scope>
    <source>
        <strain evidence="2 3">LS2</strain>
    </source>
</reference>
<dbReference type="OrthoDB" id="256753at2"/>